<keyword evidence="2" id="KW-1185">Reference proteome</keyword>
<reference evidence="1 2" key="1">
    <citation type="journal article" date="2022" name="bioRxiv">
        <title>Genomics of Preaxostyla Flagellates Illuminates Evolutionary Transitions and the Path Towards Mitochondrial Loss.</title>
        <authorList>
            <person name="Novak L.V.F."/>
            <person name="Treitli S.C."/>
            <person name="Pyrih J."/>
            <person name="Halakuc P."/>
            <person name="Pipaliya S.V."/>
            <person name="Vacek V."/>
            <person name="Brzon O."/>
            <person name="Soukal P."/>
            <person name="Eme L."/>
            <person name="Dacks J.B."/>
            <person name="Karnkowska A."/>
            <person name="Elias M."/>
            <person name="Hampl V."/>
        </authorList>
    </citation>
    <scope>NUCLEOTIDE SEQUENCE [LARGE SCALE GENOMIC DNA]</scope>
    <source>
        <strain evidence="1">NAU3</strain>
        <tissue evidence="1">Gut</tissue>
    </source>
</reference>
<organism evidence="1 2">
    <name type="scientific">Blattamonas nauphoetae</name>
    <dbReference type="NCBI Taxonomy" id="2049346"/>
    <lineage>
        <taxon>Eukaryota</taxon>
        <taxon>Metamonada</taxon>
        <taxon>Preaxostyla</taxon>
        <taxon>Oxymonadida</taxon>
        <taxon>Blattamonas</taxon>
    </lineage>
</organism>
<gene>
    <name evidence="1" type="ORF">BLNAU_14097</name>
</gene>
<sequence>MNPRALFLSDQSGKEEEEARTIRRMMFDLASTLLQNEQPNIHTRHNVQLRNRESAESLIVNRNAEVIVSFTFTIVRSVSPAPTFVPVVPDTTTS</sequence>
<dbReference type="EMBL" id="JARBJD010000126">
    <property type="protein sequence ID" value="KAK2951018.1"/>
    <property type="molecule type" value="Genomic_DNA"/>
</dbReference>
<evidence type="ECO:0000313" key="2">
    <source>
        <dbReference type="Proteomes" id="UP001281761"/>
    </source>
</evidence>
<dbReference type="Proteomes" id="UP001281761">
    <property type="component" value="Unassembled WGS sequence"/>
</dbReference>
<proteinExistence type="predicted"/>
<protein>
    <submittedName>
        <fullName evidence="1">Uncharacterized protein</fullName>
    </submittedName>
</protein>
<evidence type="ECO:0000313" key="1">
    <source>
        <dbReference type="EMBL" id="KAK2951018.1"/>
    </source>
</evidence>
<name>A0ABQ9XI65_9EUKA</name>
<comment type="caution">
    <text evidence="1">The sequence shown here is derived from an EMBL/GenBank/DDBJ whole genome shotgun (WGS) entry which is preliminary data.</text>
</comment>
<accession>A0ABQ9XI65</accession>